<evidence type="ECO:0000256" key="3">
    <source>
        <dbReference type="ARBA" id="ARBA00022989"/>
    </source>
</evidence>
<dbReference type="SMART" id="SM00100">
    <property type="entry name" value="cNMP"/>
    <property type="match status" value="1"/>
</dbReference>
<evidence type="ECO:0000256" key="2">
    <source>
        <dbReference type="ARBA" id="ARBA00022692"/>
    </source>
</evidence>
<dbReference type="EMBL" id="FRAB01000026">
    <property type="protein sequence ID" value="SHK53661.1"/>
    <property type="molecule type" value="Genomic_DNA"/>
</dbReference>
<feature type="transmembrane region" description="Helical" evidence="5">
    <location>
        <begin position="35"/>
        <end position="53"/>
    </location>
</feature>
<dbReference type="Gene3D" id="2.60.120.10">
    <property type="entry name" value="Jelly Rolls"/>
    <property type="match status" value="1"/>
</dbReference>
<comment type="subcellular location">
    <subcellularLocation>
        <location evidence="1">Membrane</location>
    </subcellularLocation>
</comment>
<keyword evidence="3 5" id="KW-1133">Transmembrane helix</keyword>
<evidence type="ECO:0000259" key="6">
    <source>
        <dbReference type="PROSITE" id="PS50042"/>
    </source>
</evidence>
<proteinExistence type="predicted"/>
<dbReference type="PANTHER" id="PTHR30566">
    <property type="entry name" value="YNAI-RELATED MECHANOSENSITIVE ION CHANNEL"/>
    <property type="match status" value="1"/>
</dbReference>
<feature type="domain" description="Cyclic nucleotide-binding" evidence="6">
    <location>
        <begin position="329"/>
        <end position="448"/>
    </location>
</feature>
<reference evidence="7 8" key="1">
    <citation type="submission" date="2016-11" db="EMBL/GenBank/DDBJ databases">
        <authorList>
            <person name="Jaros S."/>
            <person name="Januszkiewicz K."/>
            <person name="Wedrychowicz H."/>
        </authorList>
    </citation>
    <scope>NUCLEOTIDE SEQUENCE [LARGE SCALE GENOMIC DNA]</scope>
    <source>
        <strain evidence="7 8">LMG 20594</strain>
    </source>
</reference>
<keyword evidence="4 5" id="KW-0472">Membrane</keyword>
<dbReference type="InterPro" id="IPR000595">
    <property type="entry name" value="cNMP-bd_dom"/>
</dbReference>
<dbReference type="PIRSF" id="PIRSF026673">
    <property type="entry name" value="UCP026673_ion_chan"/>
    <property type="match status" value="1"/>
</dbReference>
<dbReference type="RefSeq" id="WP_073430673.1">
    <property type="nucleotide sequence ID" value="NZ_CADFGY010000004.1"/>
</dbReference>
<dbReference type="GO" id="GO:0008381">
    <property type="term" value="F:mechanosensitive monoatomic ion channel activity"/>
    <property type="evidence" value="ECO:0007669"/>
    <property type="project" value="UniProtKB-ARBA"/>
</dbReference>
<dbReference type="InterPro" id="IPR023408">
    <property type="entry name" value="MscS_beta-dom_sf"/>
</dbReference>
<feature type="transmembrane region" description="Helical" evidence="5">
    <location>
        <begin position="73"/>
        <end position="93"/>
    </location>
</feature>
<protein>
    <submittedName>
        <fullName evidence="7">Small-conductance mechanosensitive channel</fullName>
    </submittedName>
</protein>
<dbReference type="GO" id="GO:0016020">
    <property type="term" value="C:membrane"/>
    <property type="evidence" value="ECO:0007669"/>
    <property type="project" value="UniProtKB-SubCell"/>
</dbReference>
<dbReference type="SUPFAM" id="SSF51206">
    <property type="entry name" value="cAMP-binding domain-like"/>
    <property type="match status" value="1"/>
</dbReference>
<evidence type="ECO:0000256" key="1">
    <source>
        <dbReference type="ARBA" id="ARBA00004370"/>
    </source>
</evidence>
<sequence>MSDSLVFGYAVVLIDVALWRFKVPKQDVSRLLLRLTIFAVFTGSIFTAGLSPFRQATHFEASLFHEAAQALKIFWWLTGARLLTLALDTLLLPQTWRKQRLFQDVFGAVVFLAAAVAATGFVLEIPVRGLIATSGTLAVILGLAIQSTLHDVFAGIVLNSTEPYRVGDWISIDGAEGKVIEMNWRATHLLNSHGNVTIIPNAAAAKANITNTNRPHALHGVTVSLEISPDERPATVIAALECALAGARSILTAPAPFVQARKSTLHSIQYEATAFVDDTAKKTPLTNELYDLCYRHLIAAGVDLQPRGVPSVTAIVAKAEERLLRRIELFAAIGDEELKLLSSCMVRHEYDAGQVIFTPEVVPDSLAIVGSGVLSVSTEQPAGAVEVVRLGPGDTMGETGLLAGLPVQVKIVTLTRSVIYRLNKDDVTPLLRDSQEVTHRMCRLLSQRQDMLHKMAMKNAAPGADEHASFHWLLDKIHQLHALKF</sequence>
<accession>A0A1M6T9M9</accession>
<dbReference type="KEGG" id="pts:CUJ90_25140"/>
<name>A0A1M6T9M9_9BURK</name>
<dbReference type="InterPro" id="IPR014710">
    <property type="entry name" value="RmlC-like_jellyroll"/>
</dbReference>
<dbReference type="InterPro" id="IPR018490">
    <property type="entry name" value="cNMP-bd_dom_sf"/>
</dbReference>
<dbReference type="PANTHER" id="PTHR30566:SF25">
    <property type="entry name" value="INNER MEMBRANE PROTEIN"/>
    <property type="match status" value="1"/>
</dbReference>
<dbReference type="PROSITE" id="PS50042">
    <property type="entry name" value="CNMP_BINDING_3"/>
    <property type="match status" value="1"/>
</dbReference>
<evidence type="ECO:0000256" key="5">
    <source>
        <dbReference type="SAM" id="Phobius"/>
    </source>
</evidence>
<feature type="transmembrane region" description="Helical" evidence="5">
    <location>
        <begin position="105"/>
        <end position="123"/>
    </location>
</feature>
<dbReference type="GeneID" id="301981416"/>
<evidence type="ECO:0000256" key="4">
    <source>
        <dbReference type="ARBA" id="ARBA00023136"/>
    </source>
</evidence>
<dbReference type="STRING" id="169427.SAMN05192548_102635"/>
<feature type="transmembrane region" description="Helical" evidence="5">
    <location>
        <begin position="6"/>
        <end position="23"/>
    </location>
</feature>
<dbReference type="InterPro" id="IPR016846">
    <property type="entry name" value="cNMP-bd_ion_channel"/>
</dbReference>
<keyword evidence="2 5" id="KW-0812">Transmembrane</keyword>
<dbReference type="Pfam" id="PF00924">
    <property type="entry name" value="MS_channel_2nd"/>
    <property type="match status" value="1"/>
</dbReference>
<evidence type="ECO:0000313" key="7">
    <source>
        <dbReference type="EMBL" id="SHK53661.1"/>
    </source>
</evidence>
<dbReference type="AlphaFoldDB" id="A0A1M6T9M9"/>
<dbReference type="InterPro" id="IPR006685">
    <property type="entry name" value="MscS_channel_2nd"/>
</dbReference>
<dbReference type="Proteomes" id="UP000184395">
    <property type="component" value="Unassembled WGS sequence"/>
</dbReference>
<evidence type="ECO:0000313" key="8">
    <source>
        <dbReference type="Proteomes" id="UP000184395"/>
    </source>
</evidence>
<dbReference type="CDD" id="cd00038">
    <property type="entry name" value="CAP_ED"/>
    <property type="match status" value="1"/>
</dbReference>
<organism evidence="7 8">
    <name type="scientific">Paraburkholderia terricola</name>
    <dbReference type="NCBI Taxonomy" id="169427"/>
    <lineage>
        <taxon>Bacteria</taxon>
        <taxon>Pseudomonadati</taxon>
        <taxon>Pseudomonadota</taxon>
        <taxon>Betaproteobacteria</taxon>
        <taxon>Burkholderiales</taxon>
        <taxon>Burkholderiaceae</taxon>
        <taxon>Paraburkholderia</taxon>
    </lineage>
</organism>
<dbReference type="Gene3D" id="1.10.287.1260">
    <property type="match status" value="1"/>
</dbReference>
<gene>
    <name evidence="7" type="ORF">SAMN05192548_102635</name>
</gene>
<dbReference type="Gene3D" id="2.30.30.60">
    <property type="match status" value="1"/>
</dbReference>
<dbReference type="Pfam" id="PF00027">
    <property type="entry name" value="cNMP_binding"/>
    <property type="match status" value="1"/>
</dbReference>
<dbReference type="InterPro" id="IPR010920">
    <property type="entry name" value="LSM_dom_sf"/>
</dbReference>
<dbReference type="SUPFAM" id="SSF50182">
    <property type="entry name" value="Sm-like ribonucleoproteins"/>
    <property type="match status" value="1"/>
</dbReference>
<dbReference type="OrthoDB" id="9775207at2"/>